<comment type="caution">
    <text evidence="1">The sequence shown here is derived from an EMBL/GenBank/DDBJ whole genome shotgun (WGS) entry which is preliminary data.</text>
</comment>
<name>A0ACA9NMN1_9GLOM</name>
<evidence type="ECO:0000313" key="2">
    <source>
        <dbReference type="Proteomes" id="UP000789860"/>
    </source>
</evidence>
<reference evidence="1" key="1">
    <citation type="submission" date="2021-06" db="EMBL/GenBank/DDBJ databases">
        <authorList>
            <person name="Kallberg Y."/>
            <person name="Tangrot J."/>
            <person name="Rosling A."/>
        </authorList>
    </citation>
    <scope>NUCLEOTIDE SEQUENCE</scope>
    <source>
        <strain evidence="1">AU212A</strain>
    </source>
</reference>
<feature type="non-terminal residue" evidence="1">
    <location>
        <position position="1"/>
    </location>
</feature>
<gene>
    <name evidence="1" type="ORF">SCALOS_LOCUS8891</name>
</gene>
<proteinExistence type="predicted"/>
<accession>A0ACA9NMN1</accession>
<dbReference type="EMBL" id="CAJVPM010025238">
    <property type="protein sequence ID" value="CAG8657120.1"/>
    <property type="molecule type" value="Genomic_DNA"/>
</dbReference>
<keyword evidence="2" id="KW-1185">Reference proteome</keyword>
<sequence>WRIIGFDIITTRMGQATNRVSESLVTYSQKNRSDTDKIILPADNKVISVHDLNLRIKDLNVITEIVRLLLPGLS</sequence>
<evidence type="ECO:0000313" key="1">
    <source>
        <dbReference type="EMBL" id="CAG8657120.1"/>
    </source>
</evidence>
<protein>
    <submittedName>
        <fullName evidence="1">11402_t:CDS:1</fullName>
    </submittedName>
</protein>
<dbReference type="Proteomes" id="UP000789860">
    <property type="component" value="Unassembled WGS sequence"/>
</dbReference>
<organism evidence="1 2">
    <name type="scientific">Scutellospora calospora</name>
    <dbReference type="NCBI Taxonomy" id="85575"/>
    <lineage>
        <taxon>Eukaryota</taxon>
        <taxon>Fungi</taxon>
        <taxon>Fungi incertae sedis</taxon>
        <taxon>Mucoromycota</taxon>
        <taxon>Glomeromycotina</taxon>
        <taxon>Glomeromycetes</taxon>
        <taxon>Diversisporales</taxon>
        <taxon>Gigasporaceae</taxon>
        <taxon>Scutellospora</taxon>
    </lineage>
</organism>